<gene>
    <name evidence="2" type="ORF">ACFFGA_07250</name>
</gene>
<keyword evidence="3" id="KW-1185">Reference proteome</keyword>
<sequence>MDLREIKKYTSTEFMYSGGASFKTHKAKQETNAFKFVPTLKFAMYTSMYLLLSVGCFYTGKHLFFIDSPISIIGLLLLGASLVFLFGFFYFLKDYLKSIVFSKNLNYYYKGFINIKFLRDDKVDLNNIAAIQILGEITSEALAPFNSFELNLVLKDSERVHIIDHSNLKSIIDDANNLSKFLDVPIWTNE</sequence>
<protein>
    <submittedName>
        <fullName evidence="2">Uncharacterized protein</fullName>
    </submittedName>
</protein>
<dbReference type="Proteomes" id="UP001589832">
    <property type="component" value="Unassembled WGS sequence"/>
</dbReference>
<evidence type="ECO:0000313" key="2">
    <source>
        <dbReference type="EMBL" id="MFC0604343.1"/>
    </source>
</evidence>
<name>A0ABV6Q7U6_9FLAO</name>
<evidence type="ECO:0000256" key="1">
    <source>
        <dbReference type="SAM" id="Phobius"/>
    </source>
</evidence>
<keyword evidence="1" id="KW-1133">Transmembrane helix</keyword>
<keyword evidence="1" id="KW-0812">Transmembrane</keyword>
<dbReference type="EMBL" id="JBHLTQ010000003">
    <property type="protein sequence ID" value="MFC0604343.1"/>
    <property type="molecule type" value="Genomic_DNA"/>
</dbReference>
<evidence type="ECO:0000313" key="3">
    <source>
        <dbReference type="Proteomes" id="UP001589832"/>
    </source>
</evidence>
<keyword evidence="1" id="KW-0472">Membrane</keyword>
<comment type="caution">
    <text evidence="2">The sequence shown here is derived from an EMBL/GenBank/DDBJ whole genome shotgun (WGS) entry which is preliminary data.</text>
</comment>
<reference evidence="2 3" key="1">
    <citation type="submission" date="2024-09" db="EMBL/GenBank/DDBJ databases">
        <authorList>
            <person name="Sun Q."/>
            <person name="Mori K."/>
        </authorList>
    </citation>
    <scope>NUCLEOTIDE SEQUENCE [LARGE SCALE GENOMIC DNA]</scope>
    <source>
        <strain evidence="2 3">NCAIM B.02481</strain>
    </source>
</reference>
<organism evidence="2 3">
    <name type="scientific">Winogradskyella pulchriflava</name>
    <dbReference type="NCBI Taxonomy" id="1110688"/>
    <lineage>
        <taxon>Bacteria</taxon>
        <taxon>Pseudomonadati</taxon>
        <taxon>Bacteroidota</taxon>
        <taxon>Flavobacteriia</taxon>
        <taxon>Flavobacteriales</taxon>
        <taxon>Flavobacteriaceae</taxon>
        <taxon>Winogradskyella</taxon>
    </lineage>
</organism>
<feature type="transmembrane region" description="Helical" evidence="1">
    <location>
        <begin position="42"/>
        <end position="60"/>
    </location>
</feature>
<dbReference type="RefSeq" id="WP_386061782.1">
    <property type="nucleotide sequence ID" value="NZ_JBHLTQ010000003.1"/>
</dbReference>
<proteinExistence type="predicted"/>
<accession>A0ABV6Q7U6</accession>
<feature type="transmembrane region" description="Helical" evidence="1">
    <location>
        <begin position="72"/>
        <end position="92"/>
    </location>
</feature>